<evidence type="ECO:0000313" key="3">
    <source>
        <dbReference type="EMBL" id="CAL6055522.1"/>
    </source>
</evidence>
<dbReference type="EMBL" id="CAXDID020000206">
    <property type="protein sequence ID" value="CAL6055522.1"/>
    <property type="molecule type" value="Genomic_DNA"/>
</dbReference>
<reference evidence="1" key="1">
    <citation type="submission" date="2023-06" db="EMBL/GenBank/DDBJ databases">
        <authorList>
            <person name="Kurt Z."/>
        </authorList>
    </citation>
    <scope>NUCLEOTIDE SEQUENCE</scope>
</reference>
<dbReference type="EMBL" id="CAXDID020000912">
    <property type="protein sequence ID" value="CAL6115748.1"/>
    <property type="molecule type" value="Genomic_DNA"/>
</dbReference>
<dbReference type="EMBL" id="CATOUU010000532">
    <property type="protein sequence ID" value="CAI9933457.1"/>
    <property type="molecule type" value="Genomic_DNA"/>
</dbReference>
<protein>
    <submittedName>
        <fullName evidence="1">Uncharacterized protein</fullName>
    </submittedName>
</protein>
<evidence type="ECO:0000313" key="2">
    <source>
        <dbReference type="EMBL" id="CAI9954855.1"/>
    </source>
</evidence>
<keyword evidence="5" id="KW-1185">Reference proteome</keyword>
<name>A0AA86P7B3_9EUKA</name>
<reference evidence="3 5" key="2">
    <citation type="submission" date="2024-07" db="EMBL/GenBank/DDBJ databases">
        <authorList>
            <person name="Akdeniz Z."/>
        </authorList>
    </citation>
    <scope>NUCLEOTIDE SEQUENCE [LARGE SCALE GENOMIC DNA]</scope>
</reference>
<dbReference type="AlphaFoldDB" id="A0AA86P7B3"/>
<comment type="caution">
    <text evidence="1">The sequence shown here is derived from an EMBL/GenBank/DDBJ whole genome shotgun (WGS) entry which is preliminary data.</text>
</comment>
<evidence type="ECO:0000313" key="4">
    <source>
        <dbReference type="EMBL" id="CAL6115748.1"/>
    </source>
</evidence>
<organism evidence="1">
    <name type="scientific">Hexamita inflata</name>
    <dbReference type="NCBI Taxonomy" id="28002"/>
    <lineage>
        <taxon>Eukaryota</taxon>
        <taxon>Metamonada</taxon>
        <taxon>Diplomonadida</taxon>
        <taxon>Hexamitidae</taxon>
        <taxon>Hexamitinae</taxon>
        <taxon>Hexamita</taxon>
    </lineage>
</organism>
<accession>A0AA86P7B3</accession>
<dbReference type="Proteomes" id="UP001642409">
    <property type="component" value="Unassembled WGS sequence"/>
</dbReference>
<evidence type="ECO:0000313" key="5">
    <source>
        <dbReference type="Proteomes" id="UP001642409"/>
    </source>
</evidence>
<proteinExistence type="predicted"/>
<evidence type="ECO:0000313" key="1">
    <source>
        <dbReference type="EMBL" id="CAI9933457.1"/>
    </source>
</evidence>
<dbReference type="EMBL" id="CATOUU010000851">
    <property type="protein sequence ID" value="CAI9954855.1"/>
    <property type="molecule type" value="Genomic_DNA"/>
</dbReference>
<sequence length="162" mass="19031">MWKTLFDDALFQYLASNTGTTPTSSQHMYQLVQQQYRTRGIWLQIAQQLNITQTQAHDYFHNTWVKQFYAPFDPYKQQIRDIVALLSKTTRDRFELSLKVLEVFELAHPHERFHAKSVQQFIHQTYQKQASASQESCRENAVHVRAKEESASGDISKYIVFG</sequence>
<gene>
    <name evidence="1" type="ORF">HINF_LOCUS21102</name>
    <name evidence="2" type="ORF">HINF_LOCUS42500</name>
    <name evidence="3" type="ORF">HINF_LOCUS46586</name>
    <name evidence="4" type="ORF">HINF_LOCUS78762</name>
</gene>